<accession>A0ABS1LRR3</accession>
<keyword evidence="3" id="KW-1185">Reference proteome</keyword>
<name>A0ABS1LRR3_9LACO</name>
<gene>
    <name evidence="2" type="ORF">JEM47_00045</name>
</gene>
<protein>
    <submittedName>
        <fullName evidence="2">Uncharacterized protein</fullName>
    </submittedName>
</protein>
<dbReference type="EMBL" id="JAEHNR010000001">
    <property type="protein sequence ID" value="MBL1070942.1"/>
    <property type="molecule type" value="Genomic_DNA"/>
</dbReference>
<reference evidence="2 3" key="1">
    <citation type="journal article" date="2021" name="Microorganisms">
        <title>Dual Inhibition of Salmonella enterica and Clostridium perfringens by New Probiotic Candidates Isolated from Chicken Intestinal Mucosa.</title>
        <authorList>
            <person name="Lone A."/>
            <person name="Mottawea W."/>
            <person name="Ait Chait Y."/>
            <person name="Hammami R."/>
        </authorList>
    </citation>
    <scope>NUCLEOTIDE SEQUENCE [LARGE SCALE GENOMIC DNA]</scope>
    <source>
        <strain evidence="2 3">A12</strain>
    </source>
</reference>
<evidence type="ECO:0000256" key="1">
    <source>
        <dbReference type="SAM" id="MobiDB-lite"/>
    </source>
</evidence>
<proteinExistence type="predicted"/>
<comment type="caution">
    <text evidence="2">The sequence shown here is derived from an EMBL/GenBank/DDBJ whole genome shotgun (WGS) entry which is preliminary data.</text>
</comment>
<evidence type="ECO:0000313" key="2">
    <source>
        <dbReference type="EMBL" id="MBL1070942.1"/>
    </source>
</evidence>
<feature type="region of interest" description="Disordered" evidence="1">
    <location>
        <begin position="1"/>
        <end position="21"/>
    </location>
</feature>
<sequence length="323" mass="37544">MNSKDTSLDPNNIVPPDAETAEDKISDKWTKALNNNAIDAISRVRTKKKHVLANIDISKNTSITVDPETHLTDATNQFLNAIIVLWNQTPGHENNYVVGINLLDYMKLKGIEDTPNNRKNTSRRIKQLSANLYTVSVKTILKNNKGREFNYDARILQSKAVARDGNSYLLKLTDDFFNAMVTAAYVMPIPIKLLRLDTSRYKYTWRIGYYLTRYQKMVIQHNHPQEDVLESITDMNTLLGKIDILNQKGRNIYDRIIKRVIRALDQLSHELQLFDYYITDTHGAKITYFKELPLDEFKTYKLHVKWRDYPKDWVPLAGRNNNH</sequence>
<feature type="compositionally biased region" description="Polar residues" evidence="1">
    <location>
        <begin position="1"/>
        <end position="10"/>
    </location>
</feature>
<evidence type="ECO:0000313" key="3">
    <source>
        <dbReference type="Proteomes" id="UP000640912"/>
    </source>
</evidence>
<dbReference type="RefSeq" id="WP_202017220.1">
    <property type="nucleotide sequence ID" value="NZ_JAEHNR010000001.1"/>
</dbReference>
<organism evidence="2 3">
    <name type="scientific">Lactobacillus kitasatonis</name>
    <dbReference type="NCBI Taxonomy" id="237446"/>
    <lineage>
        <taxon>Bacteria</taxon>
        <taxon>Bacillati</taxon>
        <taxon>Bacillota</taxon>
        <taxon>Bacilli</taxon>
        <taxon>Lactobacillales</taxon>
        <taxon>Lactobacillaceae</taxon>
        <taxon>Lactobacillus</taxon>
    </lineage>
</organism>
<dbReference type="Proteomes" id="UP000640912">
    <property type="component" value="Unassembled WGS sequence"/>
</dbReference>